<comment type="similarity">
    <text evidence="3">Belongs to the syntaxin family.</text>
</comment>
<evidence type="ECO:0000256" key="11">
    <source>
        <dbReference type="ARBA" id="ARBA00023054"/>
    </source>
</evidence>
<dbReference type="Proteomes" id="UP000594262">
    <property type="component" value="Unplaced"/>
</dbReference>
<dbReference type="PROSITE" id="PS00914">
    <property type="entry name" value="SYNTAXIN"/>
    <property type="match status" value="1"/>
</dbReference>
<evidence type="ECO:0000256" key="5">
    <source>
        <dbReference type="ARBA" id="ARBA00022448"/>
    </source>
</evidence>
<evidence type="ECO:0000256" key="3">
    <source>
        <dbReference type="ARBA" id="ARBA00009063"/>
    </source>
</evidence>
<dbReference type="GeneID" id="136817391"/>
<dbReference type="AlphaFoldDB" id="A0A7M5ULW1"/>
<evidence type="ECO:0000256" key="10">
    <source>
        <dbReference type="ARBA" id="ARBA00022989"/>
    </source>
</evidence>
<dbReference type="GO" id="GO:0005789">
    <property type="term" value="C:endoplasmic reticulum membrane"/>
    <property type="evidence" value="ECO:0007669"/>
    <property type="project" value="UniProtKB-SubCell"/>
</dbReference>
<evidence type="ECO:0000256" key="8">
    <source>
        <dbReference type="ARBA" id="ARBA00022892"/>
    </source>
</evidence>
<keyword evidence="5" id="KW-0813">Transport</keyword>
<protein>
    <recommendedName>
        <fullName evidence="4">Syntaxin-18</fullName>
    </recommendedName>
</protein>
<evidence type="ECO:0000313" key="16">
    <source>
        <dbReference type="EnsemblMetazoa" id="CLYHEMP002662.1"/>
    </source>
</evidence>
<proteinExistence type="inferred from homology"/>
<evidence type="ECO:0000256" key="2">
    <source>
        <dbReference type="ARBA" id="ARBA00004163"/>
    </source>
</evidence>
<feature type="compositionally biased region" description="Polar residues" evidence="13">
    <location>
        <begin position="180"/>
        <end position="193"/>
    </location>
</feature>
<dbReference type="OrthoDB" id="342981at2759"/>
<dbReference type="RefSeq" id="XP_066929837.1">
    <property type="nucleotide sequence ID" value="XM_067073736.1"/>
</dbReference>
<reference evidence="16" key="1">
    <citation type="submission" date="2021-01" db="UniProtKB">
        <authorList>
            <consortium name="EnsemblMetazoa"/>
        </authorList>
    </citation>
    <scope>IDENTIFICATION</scope>
</reference>
<dbReference type="SUPFAM" id="SSF47661">
    <property type="entry name" value="t-snare proteins"/>
    <property type="match status" value="1"/>
</dbReference>
<dbReference type="GO" id="GO:0031201">
    <property type="term" value="C:SNARE complex"/>
    <property type="evidence" value="ECO:0007669"/>
    <property type="project" value="TreeGrafter"/>
</dbReference>
<evidence type="ECO:0000256" key="14">
    <source>
        <dbReference type="SAM" id="Phobius"/>
    </source>
</evidence>
<feature type="compositionally biased region" description="Basic and acidic residues" evidence="13">
    <location>
        <begin position="169"/>
        <end position="179"/>
    </location>
</feature>
<dbReference type="Pfam" id="PF10496">
    <property type="entry name" value="Syntaxin-18_N"/>
    <property type="match status" value="1"/>
</dbReference>
<evidence type="ECO:0000313" key="17">
    <source>
        <dbReference type="Proteomes" id="UP000594262"/>
    </source>
</evidence>
<keyword evidence="17" id="KW-1185">Reference proteome</keyword>
<feature type="region of interest" description="Disordered" evidence="13">
    <location>
        <begin position="158"/>
        <end position="203"/>
    </location>
</feature>
<dbReference type="PROSITE" id="PS50192">
    <property type="entry name" value="T_SNARE"/>
    <property type="match status" value="1"/>
</dbReference>
<evidence type="ECO:0000256" key="9">
    <source>
        <dbReference type="ARBA" id="ARBA00022927"/>
    </source>
</evidence>
<dbReference type="GO" id="GO:0006886">
    <property type="term" value="P:intracellular protein transport"/>
    <property type="evidence" value="ECO:0007669"/>
    <property type="project" value="InterPro"/>
</dbReference>
<dbReference type="GO" id="GO:0005484">
    <property type="term" value="F:SNAP receptor activity"/>
    <property type="evidence" value="ECO:0007669"/>
    <property type="project" value="InterPro"/>
</dbReference>
<dbReference type="SUPFAM" id="SSF58038">
    <property type="entry name" value="SNARE fusion complex"/>
    <property type="match status" value="1"/>
</dbReference>
<dbReference type="Gene3D" id="1.20.5.110">
    <property type="match status" value="1"/>
</dbReference>
<keyword evidence="12 14" id="KW-0472">Membrane</keyword>
<dbReference type="SMART" id="SM00397">
    <property type="entry name" value="t_SNARE"/>
    <property type="match status" value="1"/>
</dbReference>
<keyword evidence="9" id="KW-0653">Protein transport</keyword>
<name>A0A7M5ULW1_9CNID</name>
<keyword evidence="6 14" id="KW-0812">Transmembrane</keyword>
<evidence type="ECO:0000259" key="15">
    <source>
        <dbReference type="PROSITE" id="PS50192"/>
    </source>
</evidence>
<organism evidence="16 17">
    <name type="scientific">Clytia hemisphaerica</name>
    <dbReference type="NCBI Taxonomy" id="252671"/>
    <lineage>
        <taxon>Eukaryota</taxon>
        <taxon>Metazoa</taxon>
        <taxon>Cnidaria</taxon>
        <taxon>Hydrozoa</taxon>
        <taxon>Hydroidolina</taxon>
        <taxon>Leptothecata</taxon>
        <taxon>Obeliida</taxon>
        <taxon>Clytiidae</taxon>
        <taxon>Clytia</taxon>
    </lineage>
</organism>
<comment type="function">
    <text evidence="1">Syntaxin that may be involved in targeting and fusion of Golgi-derived retrograde transport vesicles with the ER.</text>
</comment>
<dbReference type="InterPro" id="IPR000727">
    <property type="entry name" value="T_SNARE_dom"/>
</dbReference>
<evidence type="ECO:0000256" key="13">
    <source>
        <dbReference type="SAM" id="MobiDB-lite"/>
    </source>
</evidence>
<evidence type="ECO:0000256" key="4">
    <source>
        <dbReference type="ARBA" id="ARBA00019409"/>
    </source>
</evidence>
<keyword evidence="10 14" id="KW-1133">Transmembrane helix</keyword>
<dbReference type="InterPro" id="IPR006012">
    <property type="entry name" value="Syntaxin/epimorphin_CS"/>
</dbReference>
<dbReference type="GO" id="GO:0006890">
    <property type="term" value="P:retrograde vesicle-mediated transport, Golgi to endoplasmic reticulum"/>
    <property type="evidence" value="ECO:0007669"/>
    <property type="project" value="TreeGrafter"/>
</dbReference>
<dbReference type="EnsemblMetazoa" id="CLYHEMT002662.1">
    <property type="protein sequence ID" value="CLYHEMP002662.1"/>
    <property type="gene ID" value="CLYHEMG002662"/>
</dbReference>
<evidence type="ECO:0000256" key="7">
    <source>
        <dbReference type="ARBA" id="ARBA00022824"/>
    </source>
</evidence>
<dbReference type="InterPro" id="IPR010989">
    <property type="entry name" value="SNARE"/>
</dbReference>
<dbReference type="InterPro" id="IPR019529">
    <property type="entry name" value="Syntaxin-18_N"/>
</dbReference>
<keyword evidence="8" id="KW-0931">ER-Golgi transport</keyword>
<accession>A0A7M5ULW1</accession>
<feature type="domain" description="T-SNARE coiled-coil homology" evidence="15">
    <location>
        <begin position="237"/>
        <end position="299"/>
    </location>
</feature>
<sequence length="329" mass="37675">MEITKVFKACVKAAKTRNKVDTTSDILPRSKKKKSDEVSFNSKAIEVVGGITKFKTFLVDCQSDYLDEFSHLSFSSSMQDEERDQIDEDAQNFIKSCSTAIHKLKPSVNQSSLSKDEIDHRLAVLELIESYHVGISKFYSQLKAYRVKQAIDVKRLSKLKPHNRRKAANKTEESPEKTTQKPGNSTNKESLTSPPKKEDGGETDLLLIEEKKTSNREEFHFTAEETQIFEEENDALYNQMNSLVKEIRDIEGRVMEIGQLQAIFHEKVLSQSEQIDTIHNTAISTTENVNDGNEQIREAIKNSATFRVWVLFFLVMCTFSLLFLDWYNP</sequence>
<comment type="subcellular location">
    <subcellularLocation>
        <location evidence="2">Endoplasmic reticulum membrane</location>
        <topology evidence="2">Single-pass type IV membrane protein</topology>
    </subcellularLocation>
</comment>
<feature type="compositionally biased region" description="Basic residues" evidence="13">
    <location>
        <begin position="158"/>
        <end position="168"/>
    </location>
</feature>
<dbReference type="FunFam" id="1.20.5.110:FF:000015">
    <property type="entry name" value="Syntaxin-18, putative"/>
    <property type="match status" value="1"/>
</dbReference>
<evidence type="ECO:0000256" key="12">
    <source>
        <dbReference type="ARBA" id="ARBA00023136"/>
    </source>
</evidence>
<keyword evidence="11" id="KW-0175">Coiled coil</keyword>
<feature type="transmembrane region" description="Helical" evidence="14">
    <location>
        <begin position="306"/>
        <end position="327"/>
    </location>
</feature>
<keyword evidence="7" id="KW-0256">Endoplasmic reticulum</keyword>
<dbReference type="PANTHER" id="PTHR15959">
    <property type="entry name" value="SYNTAXIN-18"/>
    <property type="match status" value="1"/>
</dbReference>
<dbReference type="PANTHER" id="PTHR15959:SF0">
    <property type="entry name" value="SYNTAXIN-18"/>
    <property type="match status" value="1"/>
</dbReference>
<evidence type="ECO:0000256" key="6">
    <source>
        <dbReference type="ARBA" id="ARBA00022692"/>
    </source>
</evidence>
<evidence type="ECO:0000256" key="1">
    <source>
        <dbReference type="ARBA" id="ARBA00003746"/>
    </source>
</evidence>